<feature type="compositionally biased region" description="Pro residues" evidence="1">
    <location>
        <begin position="22"/>
        <end position="33"/>
    </location>
</feature>
<evidence type="ECO:0000259" key="2">
    <source>
        <dbReference type="Pfam" id="PF11972"/>
    </source>
</evidence>
<name>A0ABW2UJ77_9RHOB</name>
<evidence type="ECO:0000313" key="3">
    <source>
        <dbReference type="EMBL" id="MFC7704764.1"/>
    </source>
</evidence>
<proteinExistence type="predicted"/>
<dbReference type="Proteomes" id="UP001596516">
    <property type="component" value="Unassembled WGS sequence"/>
</dbReference>
<reference evidence="4" key="1">
    <citation type="journal article" date="2019" name="Int. J. Syst. Evol. Microbiol.">
        <title>The Global Catalogue of Microorganisms (GCM) 10K type strain sequencing project: providing services to taxonomists for standard genome sequencing and annotation.</title>
        <authorList>
            <consortium name="The Broad Institute Genomics Platform"/>
            <consortium name="The Broad Institute Genome Sequencing Center for Infectious Disease"/>
            <person name="Wu L."/>
            <person name="Ma J."/>
        </authorList>
    </citation>
    <scope>NUCLEOTIDE SEQUENCE [LARGE SCALE GENOMIC DNA]</scope>
    <source>
        <strain evidence="4">CGMCC 1.12750</strain>
    </source>
</reference>
<dbReference type="Pfam" id="PF11972">
    <property type="entry name" value="HTH_13"/>
    <property type="match status" value="1"/>
</dbReference>
<evidence type="ECO:0000256" key="1">
    <source>
        <dbReference type="SAM" id="MobiDB-lite"/>
    </source>
</evidence>
<protein>
    <submittedName>
        <fullName evidence="3">Helix-turn-helix domain-containing protein</fullName>
    </submittedName>
</protein>
<feature type="region of interest" description="Disordered" evidence="1">
    <location>
        <begin position="1"/>
        <end position="40"/>
    </location>
</feature>
<feature type="domain" description="HTH DNA binding" evidence="2">
    <location>
        <begin position="294"/>
        <end position="347"/>
    </location>
</feature>
<gene>
    <name evidence="3" type="ORF">ACFQXB_11220</name>
</gene>
<dbReference type="RefSeq" id="WP_377403414.1">
    <property type="nucleotide sequence ID" value="NZ_JBHTFQ010000005.1"/>
</dbReference>
<comment type="caution">
    <text evidence="3">The sequence shown here is derived from an EMBL/GenBank/DDBJ whole genome shotgun (WGS) entry which is preliminary data.</text>
</comment>
<sequence>MRAPDQDPSEDADPESDLWFLPGPPDLSDPAEPPWRRADHRPAPRISDWLEAEAALAAPLARAAAAFAALDERLRSAPKGLRRRLALSEAEALLWAEGHRLRLETIVLYEALRAAPASADPAALSEASWAARRLSGGPGPEAGLRGFLGRMAVGRDGLDRLAARPVGQEFDALESAWLRLLAAAAPAHGITRGAIVWQGWIDLGLSPPDMRIEASVVAARIGASEARGGALFLPLAQGRGAGPRATGPLRERLEHWYGAVRDGSLAALMRLDRIEAWVQRARAASAGMKGRTPPLLIDLLVANPAVSAEMLESLSGVSRATAERNLAAFEALGLVQELTGQRRFRFWAARI</sequence>
<dbReference type="EMBL" id="JBHTFQ010000005">
    <property type="protein sequence ID" value="MFC7704764.1"/>
    <property type="molecule type" value="Genomic_DNA"/>
</dbReference>
<accession>A0ABW2UJ77</accession>
<dbReference type="InterPro" id="IPR021068">
    <property type="entry name" value="HTH_DNA-bd"/>
</dbReference>
<feature type="compositionally biased region" description="Acidic residues" evidence="1">
    <location>
        <begin position="7"/>
        <end position="16"/>
    </location>
</feature>
<evidence type="ECO:0000313" key="4">
    <source>
        <dbReference type="Proteomes" id="UP001596516"/>
    </source>
</evidence>
<organism evidence="3 4">
    <name type="scientific">Plastorhodobacter daqingensis</name>
    <dbReference type="NCBI Taxonomy" id="1387281"/>
    <lineage>
        <taxon>Bacteria</taxon>
        <taxon>Pseudomonadati</taxon>
        <taxon>Pseudomonadota</taxon>
        <taxon>Alphaproteobacteria</taxon>
        <taxon>Rhodobacterales</taxon>
        <taxon>Paracoccaceae</taxon>
        <taxon>Plastorhodobacter</taxon>
    </lineage>
</organism>
<keyword evidence="4" id="KW-1185">Reference proteome</keyword>